<keyword evidence="12" id="KW-1185">Reference proteome</keyword>
<evidence type="ECO:0000313" key="11">
    <source>
        <dbReference type="EMBL" id="KAK9761169.1"/>
    </source>
</evidence>
<evidence type="ECO:0000256" key="9">
    <source>
        <dbReference type="SAM" id="MobiDB-lite"/>
    </source>
</evidence>
<feature type="region of interest" description="Disordered" evidence="9">
    <location>
        <begin position="1"/>
        <end position="34"/>
    </location>
</feature>
<organism evidence="11 12">
    <name type="scientific">Basidiobolus ranarum</name>
    <dbReference type="NCBI Taxonomy" id="34480"/>
    <lineage>
        <taxon>Eukaryota</taxon>
        <taxon>Fungi</taxon>
        <taxon>Fungi incertae sedis</taxon>
        <taxon>Zoopagomycota</taxon>
        <taxon>Entomophthoromycotina</taxon>
        <taxon>Basidiobolomycetes</taxon>
        <taxon>Basidiobolales</taxon>
        <taxon>Basidiobolaceae</taxon>
        <taxon>Basidiobolus</taxon>
    </lineage>
</organism>
<sequence length="374" mass="42652">MVKEKEKVDPLTPTAERYRDSEVASDSEDSDSENAQQYNKFLKFRRELNVPGNRLIDNPTIKAFSKLIKDKKVKKILVLTGAGISTSAGIPDFRSPDTGLYDNLQKFDLPYPEAIFDIHYFQKKPEPFYLLAKELYPGNFKPTLSHYFIRLLHEKGLLLRNFTQNIDTLERVAGLDADKIVEAHGSFNTAHCTHCEEEYEQEWVKDHLINSRTPRCHKCKGLVKPDIVFFGEQLPDRFFTCAKEDFKNCDMLIVMGTSLQVQPFASLIDQVSSKVPRLLINREICGVFTGTRSRGFDFEGVRQQYQRDALYLGSCDDGSEKLAELLGWKTELSELREAAIASFETAFPKTPTPQEKLADIAESLTQEFQSKANI</sequence>
<comment type="similarity">
    <text evidence="2 7">Belongs to the sirtuin family. Class I subfamily.</text>
</comment>
<evidence type="ECO:0000256" key="5">
    <source>
        <dbReference type="ARBA" id="ARBA00022833"/>
    </source>
</evidence>
<dbReference type="InterPro" id="IPR050134">
    <property type="entry name" value="NAD-dep_sirtuin_deacylases"/>
</dbReference>
<evidence type="ECO:0000256" key="2">
    <source>
        <dbReference type="ARBA" id="ARBA00006924"/>
    </source>
</evidence>
<evidence type="ECO:0000259" key="10">
    <source>
        <dbReference type="PROSITE" id="PS50305"/>
    </source>
</evidence>
<dbReference type="PIRSF" id="PIRSF037938">
    <property type="entry name" value="SIR2_euk"/>
    <property type="match status" value="1"/>
</dbReference>
<dbReference type="SUPFAM" id="SSF52467">
    <property type="entry name" value="DHS-like NAD/FAD-binding domain"/>
    <property type="match status" value="1"/>
</dbReference>
<gene>
    <name evidence="11" type="primary">HST2_2</name>
    <name evidence="11" type="ORF">K7432_014119</name>
</gene>
<evidence type="ECO:0000256" key="8">
    <source>
        <dbReference type="PROSITE-ProRule" id="PRU00236"/>
    </source>
</evidence>
<keyword evidence="3 7" id="KW-0808">Transferase</keyword>
<dbReference type="Pfam" id="PF02146">
    <property type="entry name" value="SIR2"/>
    <property type="match status" value="1"/>
</dbReference>
<dbReference type="Gene3D" id="3.40.50.1220">
    <property type="entry name" value="TPP-binding domain"/>
    <property type="match status" value="1"/>
</dbReference>
<comment type="caution">
    <text evidence="11">The sequence shown here is derived from an EMBL/GenBank/DDBJ whole genome shotgun (WGS) entry which is preliminary data.</text>
</comment>
<dbReference type="InterPro" id="IPR017328">
    <property type="entry name" value="Sirtuin_class_I"/>
</dbReference>
<dbReference type="CDD" id="cd01408">
    <property type="entry name" value="SIRT1"/>
    <property type="match status" value="1"/>
</dbReference>
<feature type="binding site" evidence="8">
    <location>
        <position position="219"/>
    </location>
    <ligand>
        <name>Zn(2+)</name>
        <dbReference type="ChEBI" id="CHEBI:29105"/>
    </ligand>
</feature>
<evidence type="ECO:0000313" key="12">
    <source>
        <dbReference type="Proteomes" id="UP001479436"/>
    </source>
</evidence>
<name>A0ABR2WI40_9FUNG</name>
<reference evidence="11 12" key="1">
    <citation type="submission" date="2023-04" db="EMBL/GenBank/DDBJ databases">
        <title>Genome of Basidiobolus ranarum AG-B5.</title>
        <authorList>
            <person name="Stajich J.E."/>
            <person name="Carter-House D."/>
            <person name="Gryganskyi A."/>
        </authorList>
    </citation>
    <scope>NUCLEOTIDE SEQUENCE [LARGE SCALE GENOMIC DNA]</scope>
    <source>
        <strain evidence="11 12">AG-B5</strain>
    </source>
</reference>
<feature type="active site" description="Proton acceptor" evidence="8">
    <location>
        <position position="184"/>
    </location>
</feature>
<keyword evidence="4 7" id="KW-0479">Metal-binding</keyword>
<dbReference type="PROSITE" id="PS50305">
    <property type="entry name" value="SIRTUIN"/>
    <property type="match status" value="1"/>
</dbReference>
<dbReference type="InterPro" id="IPR029035">
    <property type="entry name" value="DHS-like_NAD/FAD-binding_dom"/>
</dbReference>
<dbReference type="Proteomes" id="UP001479436">
    <property type="component" value="Unassembled WGS sequence"/>
</dbReference>
<feature type="binding site" evidence="8">
    <location>
        <position position="216"/>
    </location>
    <ligand>
        <name>Zn(2+)</name>
        <dbReference type="ChEBI" id="CHEBI:29105"/>
    </ligand>
</feature>
<dbReference type="PANTHER" id="PTHR11085">
    <property type="entry name" value="NAD-DEPENDENT PROTEIN DEACYLASE SIRTUIN-5, MITOCHONDRIAL-RELATED"/>
    <property type="match status" value="1"/>
</dbReference>
<keyword evidence="6 7" id="KW-0520">NAD</keyword>
<dbReference type="PANTHER" id="PTHR11085:SF6">
    <property type="entry name" value="NAD-DEPENDENT PROTEIN DEACETYLASE SIRTUIN-2"/>
    <property type="match status" value="1"/>
</dbReference>
<proteinExistence type="inferred from homology"/>
<feature type="compositionally biased region" description="Acidic residues" evidence="9">
    <location>
        <begin position="23"/>
        <end position="32"/>
    </location>
</feature>
<evidence type="ECO:0000256" key="1">
    <source>
        <dbReference type="ARBA" id="ARBA00001947"/>
    </source>
</evidence>
<dbReference type="InterPro" id="IPR003000">
    <property type="entry name" value="Sirtuin"/>
</dbReference>
<dbReference type="EC" id="2.3.1.286" evidence="7"/>
<evidence type="ECO:0000256" key="4">
    <source>
        <dbReference type="ARBA" id="ARBA00022723"/>
    </source>
</evidence>
<feature type="binding site" evidence="8">
    <location>
        <position position="192"/>
    </location>
    <ligand>
        <name>Zn(2+)</name>
        <dbReference type="ChEBI" id="CHEBI:29105"/>
    </ligand>
</feature>
<comment type="cofactor">
    <cofactor evidence="1 7">
        <name>Zn(2+)</name>
        <dbReference type="ChEBI" id="CHEBI:29105"/>
    </cofactor>
</comment>
<evidence type="ECO:0000256" key="3">
    <source>
        <dbReference type="ARBA" id="ARBA00022679"/>
    </source>
</evidence>
<dbReference type="InterPro" id="IPR026590">
    <property type="entry name" value="Ssirtuin_cat_dom"/>
</dbReference>
<dbReference type="InterPro" id="IPR026591">
    <property type="entry name" value="Sirtuin_cat_small_dom_sf"/>
</dbReference>
<feature type="domain" description="Deacetylase sirtuin-type" evidence="10">
    <location>
        <begin position="54"/>
        <end position="329"/>
    </location>
</feature>
<dbReference type="Gene3D" id="3.30.1600.10">
    <property type="entry name" value="SIR2/SIRT2 'Small Domain"/>
    <property type="match status" value="1"/>
</dbReference>
<keyword evidence="5 7" id="KW-0862">Zinc</keyword>
<accession>A0ABR2WI40</accession>
<dbReference type="EMBL" id="JASJQH010001522">
    <property type="protein sequence ID" value="KAK9761169.1"/>
    <property type="molecule type" value="Genomic_DNA"/>
</dbReference>
<protein>
    <recommendedName>
        <fullName evidence="7">NAD-dependent protein deacetylase</fullName>
        <ecNumber evidence="7">2.3.1.286</ecNumber>
    </recommendedName>
</protein>
<comment type="catalytic activity">
    <reaction evidence="7">
        <text>N(6)-acetyl-L-lysyl-[protein] + NAD(+) + H2O = 2''-O-acetyl-ADP-D-ribose + nicotinamide + L-lysyl-[protein]</text>
        <dbReference type="Rhea" id="RHEA:43636"/>
        <dbReference type="Rhea" id="RHEA-COMP:9752"/>
        <dbReference type="Rhea" id="RHEA-COMP:10731"/>
        <dbReference type="ChEBI" id="CHEBI:15377"/>
        <dbReference type="ChEBI" id="CHEBI:17154"/>
        <dbReference type="ChEBI" id="CHEBI:29969"/>
        <dbReference type="ChEBI" id="CHEBI:57540"/>
        <dbReference type="ChEBI" id="CHEBI:61930"/>
        <dbReference type="ChEBI" id="CHEBI:83767"/>
        <dbReference type="EC" id="2.3.1.286"/>
    </reaction>
</comment>
<feature type="binding site" evidence="8">
    <location>
        <position position="195"/>
    </location>
    <ligand>
        <name>Zn(2+)</name>
        <dbReference type="ChEBI" id="CHEBI:29105"/>
    </ligand>
</feature>
<evidence type="ECO:0000256" key="6">
    <source>
        <dbReference type="ARBA" id="ARBA00023027"/>
    </source>
</evidence>
<evidence type="ECO:0000256" key="7">
    <source>
        <dbReference type="PIRNR" id="PIRNR037938"/>
    </source>
</evidence>